<dbReference type="SUPFAM" id="SSF51735">
    <property type="entry name" value="NAD(P)-binding Rossmann-fold domains"/>
    <property type="match status" value="1"/>
</dbReference>
<dbReference type="InterPro" id="IPR036291">
    <property type="entry name" value="NAD(P)-bd_dom_sf"/>
</dbReference>
<protein>
    <recommendedName>
        <fullName evidence="6">Oxidoreductase</fullName>
    </recommendedName>
</protein>
<proteinExistence type="inferred from homology"/>
<dbReference type="InterPro" id="IPR002347">
    <property type="entry name" value="SDR_fam"/>
</dbReference>
<gene>
    <name evidence="4" type="ORF">K452DRAFT_293214</name>
</gene>
<name>A0A6A6AUU3_9PEZI</name>
<evidence type="ECO:0000313" key="4">
    <source>
        <dbReference type="EMBL" id="KAF2135440.1"/>
    </source>
</evidence>
<dbReference type="Proteomes" id="UP000799438">
    <property type="component" value="Unassembled WGS sequence"/>
</dbReference>
<dbReference type="AlphaFoldDB" id="A0A6A6AUU3"/>
<keyword evidence="5" id="KW-1185">Reference proteome</keyword>
<dbReference type="PRINTS" id="PR00080">
    <property type="entry name" value="SDRFAMILY"/>
</dbReference>
<keyword evidence="2" id="KW-0560">Oxidoreductase</keyword>
<evidence type="ECO:0000256" key="2">
    <source>
        <dbReference type="ARBA" id="ARBA00023002"/>
    </source>
</evidence>
<evidence type="ECO:0000256" key="3">
    <source>
        <dbReference type="RuleBase" id="RU000363"/>
    </source>
</evidence>
<organism evidence="4 5">
    <name type="scientific">Aplosporella prunicola CBS 121167</name>
    <dbReference type="NCBI Taxonomy" id="1176127"/>
    <lineage>
        <taxon>Eukaryota</taxon>
        <taxon>Fungi</taxon>
        <taxon>Dikarya</taxon>
        <taxon>Ascomycota</taxon>
        <taxon>Pezizomycotina</taxon>
        <taxon>Dothideomycetes</taxon>
        <taxon>Dothideomycetes incertae sedis</taxon>
        <taxon>Botryosphaeriales</taxon>
        <taxon>Aplosporellaceae</taxon>
        <taxon>Aplosporella</taxon>
    </lineage>
</organism>
<dbReference type="OrthoDB" id="1933717at2759"/>
<dbReference type="EMBL" id="ML995584">
    <property type="protein sequence ID" value="KAF2135440.1"/>
    <property type="molecule type" value="Genomic_DNA"/>
</dbReference>
<sequence>MALTYPPKPLETGAKFTSILHGDTYPAITPAQHADLSNRIVFITGASRGIGLATAKACAAAGCTQLALAANDGIADIKEVVRAAAPESTRESLEILTLDVDVREEASVGAAAAAIEKAFGGLDVLVNNAGYMESGKPLAESDPDDWWKTWEVNVRGNYLVTRAMLPLLLKRGDEGLKTIVNLGSSGALSYRPGGSSYRSSKWAIFKLTEYVMAEYADKGILCYTIHPGGILTEMAKRMPEEVHSALSDKPELAGDTIVFLSHKRREWLAGRYISCRWDMPEFLAREKEIVDGDKLKLKLVV</sequence>
<dbReference type="PANTHER" id="PTHR42760">
    <property type="entry name" value="SHORT-CHAIN DEHYDROGENASES/REDUCTASES FAMILY MEMBER"/>
    <property type="match status" value="1"/>
</dbReference>
<dbReference type="PRINTS" id="PR00081">
    <property type="entry name" value="GDHRDH"/>
</dbReference>
<dbReference type="RefSeq" id="XP_033391158.1">
    <property type="nucleotide sequence ID" value="XM_033541521.1"/>
</dbReference>
<evidence type="ECO:0000256" key="1">
    <source>
        <dbReference type="ARBA" id="ARBA00006484"/>
    </source>
</evidence>
<evidence type="ECO:0008006" key="6">
    <source>
        <dbReference type="Google" id="ProtNLM"/>
    </source>
</evidence>
<dbReference type="Gene3D" id="3.40.50.720">
    <property type="entry name" value="NAD(P)-binding Rossmann-like Domain"/>
    <property type="match status" value="1"/>
</dbReference>
<accession>A0A6A6AUU3</accession>
<dbReference type="CDD" id="cd05233">
    <property type="entry name" value="SDR_c"/>
    <property type="match status" value="1"/>
</dbReference>
<evidence type="ECO:0000313" key="5">
    <source>
        <dbReference type="Proteomes" id="UP000799438"/>
    </source>
</evidence>
<reference evidence="4" key="1">
    <citation type="journal article" date="2020" name="Stud. Mycol.">
        <title>101 Dothideomycetes genomes: a test case for predicting lifestyles and emergence of pathogens.</title>
        <authorList>
            <person name="Haridas S."/>
            <person name="Albert R."/>
            <person name="Binder M."/>
            <person name="Bloem J."/>
            <person name="Labutti K."/>
            <person name="Salamov A."/>
            <person name="Andreopoulos B."/>
            <person name="Baker S."/>
            <person name="Barry K."/>
            <person name="Bills G."/>
            <person name="Bluhm B."/>
            <person name="Cannon C."/>
            <person name="Castanera R."/>
            <person name="Culley D."/>
            <person name="Daum C."/>
            <person name="Ezra D."/>
            <person name="Gonzalez J."/>
            <person name="Henrissat B."/>
            <person name="Kuo A."/>
            <person name="Liang C."/>
            <person name="Lipzen A."/>
            <person name="Lutzoni F."/>
            <person name="Magnuson J."/>
            <person name="Mondo S."/>
            <person name="Nolan M."/>
            <person name="Ohm R."/>
            <person name="Pangilinan J."/>
            <person name="Park H.-J."/>
            <person name="Ramirez L."/>
            <person name="Alfaro M."/>
            <person name="Sun H."/>
            <person name="Tritt A."/>
            <person name="Yoshinaga Y."/>
            <person name="Zwiers L.-H."/>
            <person name="Turgeon B."/>
            <person name="Goodwin S."/>
            <person name="Spatafora J."/>
            <person name="Crous P."/>
            <person name="Grigoriev I."/>
        </authorList>
    </citation>
    <scope>NUCLEOTIDE SEQUENCE</scope>
    <source>
        <strain evidence="4">CBS 121167</strain>
    </source>
</reference>
<comment type="similarity">
    <text evidence="1 3">Belongs to the short-chain dehydrogenases/reductases (SDR) family.</text>
</comment>
<dbReference type="PANTHER" id="PTHR42760:SF37">
    <property type="entry name" value="CLAVALDEHYDE DEHYDROGENASE"/>
    <property type="match status" value="1"/>
</dbReference>
<dbReference type="GO" id="GO:0016616">
    <property type="term" value="F:oxidoreductase activity, acting on the CH-OH group of donors, NAD or NADP as acceptor"/>
    <property type="evidence" value="ECO:0007669"/>
    <property type="project" value="TreeGrafter"/>
</dbReference>
<dbReference type="Pfam" id="PF00106">
    <property type="entry name" value="adh_short"/>
    <property type="match status" value="1"/>
</dbReference>
<dbReference type="GeneID" id="54299017"/>